<dbReference type="EMBL" id="PSQE01000001">
    <property type="protein sequence ID" value="RHN79457.1"/>
    <property type="molecule type" value="Genomic_DNA"/>
</dbReference>
<reference evidence="1 4" key="1">
    <citation type="journal article" date="2011" name="Nature">
        <title>The Medicago genome provides insight into the evolution of rhizobial symbioses.</title>
        <authorList>
            <person name="Young N.D."/>
            <person name="Debelle F."/>
            <person name="Oldroyd G.E."/>
            <person name="Geurts R."/>
            <person name="Cannon S.B."/>
            <person name="Udvardi M.K."/>
            <person name="Benedito V.A."/>
            <person name="Mayer K.F."/>
            <person name="Gouzy J."/>
            <person name="Schoof H."/>
            <person name="Van de Peer Y."/>
            <person name="Proost S."/>
            <person name="Cook D.R."/>
            <person name="Meyers B.C."/>
            <person name="Spannagl M."/>
            <person name="Cheung F."/>
            <person name="De Mita S."/>
            <person name="Krishnakumar V."/>
            <person name="Gundlach H."/>
            <person name="Zhou S."/>
            <person name="Mudge J."/>
            <person name="Bharti A.K."/>
            <person name="Murray J.D."/>
            <person name="Naoumkina M.A."/>
            <person name="Rosen B."/>
            <person name="Silverstein K.A."/>
            <person name="Tang H."/>
            <person name="Rombauts S."/>
            <person name="Zhao P.X."/>
            <person name="Zhou P."/>
            <person name="Barbe V."/>
            <person name="Bardou P."/>
            <person name="Bechner M."/>
            <person name="Bellec A."/>
            <person name="Berger A."/>
            <person name="Berges H."/>
            <person name="Bidwell S."/>
            <person name="Bisseling T."/>
            <person name="Choisne N."/>
            <person name="Couloux A."/>
            <person name="Denny R."/>
            <person name="Deshpande S."/>
            <person name="Dai X."/>
            <person name="Doyle J.J."/>
            <person name="Dudez A.M."/>
            <person name="Farmer A.D."/>
            <person name="Fouteau S."/>
            <person name="Franken C."/>
            <person name="Gibelin C."/>
            <person name="Gish J."/>
            <person name="Goldstein S."/>
            <person name="Gonzalez A.J."/>
            <person name="Green P.J."/>
            <person name="Hallab A."/>
            <person name="Hartog M."/>
            <person name="Hua A."/>
            <person name="Humphray S.J."/>
            <person name="Jeong D.H."/>
            <person name="Jing Y."/>
            <person name="Jocker A."/>
            <person name="Kenton S.M."/>
            <person name="Kim D.J."/>
            <person name="Klee K."/>
            <person name="Lai H."/>
            <person name="Lang C."/>
            <person name="Lin S."/>
            <person name="Macmil S.L."/>
            <person name="Magdelenat G."/>
            <person name="Matthews L."/>
            <person name="McCorrison J."/>
            <person name="Monaghan E.L."/>
            <person name="Mun J.H."/>
            <person name="Najar F.Z."/>
            <person name="Nicholson C."/>
            <person name="Noirot C."/>
            <person name="O'Bleness M."/>
            <person name="Paule C.R."/>
            <person name="Poulain J."/>
            <person name="Prion F."/>
            <person name="Qin B."/>
            <person name="Qu C."/>
            <person name="Retzel E.F."/>
            <person name="Riddle C."/>
            <person name="Sallet E."/>
            <person name="Samain S."/>
            <person name="Samson N."/>
            <person name="Sanders I."/>
            <person name="Saurat O."/>
            <person name="Scarpelli C."/>
            <person name="Schiex T."/>
            <person name="Segurens B."/>
            <person name="Severin A.J."/>
            <person name="Sherrier D.J."/>
            <person name="Shi R."/>
            <person name="Sims S."/>
            <person name="Singer S.R."/>
            <person name="Sinharoy S."/>
            <person name="Sterck L."/>
            <person name="Viollet A."/>
            <person name="Wang B.B."/>
            <person name="Wang K."/>
            <person name="Wang M."/>
            <person name="Wang X."/>
            <person name="Warfsmann J."/>
            <person name="Weissenbach J."/>
            <person name="White D.D."/>
            <person name="White J.D."/>
            <person name="Wiley G.B."/>
            <person name="Wincker P."/>
            <person name="Xing Y."/>
            <person name="Yang L."/>
            <person name="Yao Z."/>
            <person name="Ying F."/>
            <person name="Zhai J."/>
            <person name="Zhou L."/>
            <person name="Zuber A."/>
            <person name="Denarie J."/>
            <person name="Dixon R.A."/>
            <person name="May G.D."/>
            <person name="Schwartz D.C."/>
            <person name="Rogers J."/>
            <person name="Quetier F."/>
            <person name="Town C.D."/>
            <person name="Roe B.A."/>
        </authorList>
    </citation>
    <scope>NUCLEOTIDE SEQUENCE [LARGE SCALE GENOMIC DNA]</scope>
    <source>
        <strain evidence="1">A17</strain>
        <strain evidence="3 4">cv. Jemalong A17</strain>
    </source>
</reference>
<reference evidence="2" key="5">
    <citation type="journal article" date="2018" name="Nat. Plants">
        <title>Whole-genome landscape of Medicago truncatula symbiotic genes.</title>
        <authorList>
            <person name="Pecrix Y."/>
            <person name="Gamas P."/>
            <person name="Carrere S."/>
        </authorList>
    </citation>
    <scope>NUCLEOTIDE SEQUENCE</scope>
    <source>
        <tissue evidence="2">Leaves</tissue>
    </source>
</reference>
<evidence type="ECO:0000313" key="4">
    <source>
        <dbReference type="Proteomes" id="UP000002051"/>
    </source>
</evidence>
<dbReference type="EMBL" id="KL403379">
    <property type="protein sequence ID" value="KEH15687.1"/>
    <property type="molecule type" value="Genomic_DNA"/>
</dbReference>
<reference evidence="3" key="3">
    <citation type="submission" date="2015-06" db="UniProtKB">
        <authorList>
            <consortium name="EnsemblPlants"/>
        </authorList>
    </citation>
    <scope>IDENTIFICATION</scope>
    <source>
        <strain evidence="3">cv. Jemalong A17</strain>
    </source>
</reference>
<keyword evidence="4" id="KW-1185">Reference proteome</keyword>
<gene>
    <name evidence="1" type="ORF">MTR_0655s0020</name>
    <name evidence="2" type="ORF">MtrunA17_Chr1g0177551</name>
</gene>
<accession>A0A072TE71</accession>
<sequence>MITADICLFPADPKILRKQLPTKVIWEPKFLAKAARNMFPEGFSTKTAGKLRVFSNVLNCVLHVSTSYLQKSKGLFPRLDDDKEFVNPLCLLCRTYAIYNTN</sequence>
<dbReference type="EnsemblPlants" id="KEH15687">
    <property type="protein sequence ID" value="KEH15687"/>
    <property type="gene ID" value="MTR_0655s0020"/>
</dbReference>
<dbReference type="Gramene" id="rna3250">
    <property type="protein sequence ID" value="RHN79457.1"/>
    <property type="gene ID" value="gene3250"/>
</dbReference>
<reference evidence="1 4" key="2">
    <citation type="journal article" date="2014" name="BMC Genomics">
        <title>An improved genome release (version Mt4.0) for the model legume Medicago truncatula.</title>
        <authorList>
            <person name="Tang H."/>
            <person name="Krishnakumar V."/>
            <person name="Bidwell S."/>
            <person name="Rosen B."/>
            <person name="Chan A."/>
            <person name="Zhou S."/>
            <person name="Gentzbittel L."/>
            <person name="Childs K.L."/>
            <person name="Yandell M."/>
            <person name="Gundlach H."/>
            <person name="Mayer K.F."/>
            <person name="Schwartz D.C."/>
            <person name="Town C.D."/>
        </authorList>
    </citation>
    <scope>GENOME REANNOTATION</scope>
    <source>
        <strain evidence="1">A17</strain>
        <strain evidence="3 4">cv. Jemalong A17</strain>
    </source>
</reference>
<dbReference type="Proteomes" id="UP000002051">
    <property type="component" value="Unassembled WGS sequence"/>
</dbReference>
<dbReference type="AlphaFoldDB" id="A0A072TE71"/>
<dbReference type="Proteomes" id="UP000265566">
    <property type="component" value="Chromosome 1"/>
</dbReference>
<proteinExistence type="predicted"/>
<evidence type="ECO:0000313" key="5">
    <source>
        <dbReference type="Proteomes" id="UP000265566"/>
    </source>
</evidence>
<name>A0A072TE71_MEDTR</name>
<organism evidence="1 4">
    <name type="scientific">Medicago truncatula</name>
    <name type="common">Barrel medic</name>
    <name type="synonym">Medicago tribuloides</name>
    <dbReference type="NCBI Taxonomy" id="3880"/>
    <lineage>
        <taxon>Eukaryota</taxon>
        <taxon>Viridiplantae</taxon>
        <taxon>Streptophyta</taxon>
        <taxon>Embryophyta</taxon>
        <taxon>Tracheophyta</taxon>
        <taxon>Spermatophyta</taxon>
        <taxon>Magnoliopsida</taxon>
        <taxon>eudicotyledons</taxon>
        <taxon>Gunneridae</taxon>
        <taxon>Pentapetalae</taxon>
        <taxon>rosids</taxon>
        <taxon>fabids</taxon>
        <taxon>Fabales</taxon>
        <taxon>Fabaceae</taxon>
        <taxon>Papilionoideae</taxon>
        <taxon>50 kb inversion clade</taxon>
        <taxon>NPAAA clade</taxon>
        <taxon>Hologalegina</taxon>
        <taxon>IRL clade</taxon>
        <taxon>Trifolieae</taxon>
        <taxon>Medicago</taxon>
    </lineage>
</organism>
<protein>
    <submittedName>
        <fullName evidence="1 3">Uncharacterized protein</fullName>
    </submittedName>
</protein>
<evidence type="ECO:0000313" key="2">
    <source>
        <dbReference type="EMBL" id="RHN79457.1"/>
    </source>
</evidence>
<dbReference type="HOGENOM" id="CLU_2281667_0_0_1"/>
<reference evidence="5" key="4">
    <citation type="journal article" date="2018" name="Nat. Plants">
        <title>Whole-genome landscape of Medicago truncatula symbiotic genes.</title>
        <authorList>
            <person name="Pecrix Y."/>
            <person name="Staton S.E."/>
            <person name="Sallet E."/>
            <person name="Lelandais-Briere C."/>
            <person name="Moreau S."/>
            <person name="Carrere S."/>
            <person name="Blein T."/>
            <person name="Jardinaud M.F."/>
            <person name="Latrasse D."/>
            <person name="Zouine M."/>
            <person name="Zahm M."/>
            <person name="Kreplak J."/>
            <person name="Mayjonade B."/>
            <person name="Satge C."/>
            <person name="Perez M."/>
            <person name="Cauet S."/>
            <person name="Marande W."/>
            <person name="Chantry-Darmon C."/>
            <person name="Lopez-Roques C."/>
            <person name="Bouchez O."/>
            <person name="Berard A."/>
            <person name="Debelle F."/>
            <person name="Munos S."/>
            <person name="Bendahmane A."/>
            <person name="Berges H."/>
            <person name="Niebel A."/>
            <person name="Buitink J."/>
            <person name="Frugier F."/>
            <person name="Benhamed M."/>
            <person name="Crespi M."/>
            <person name="Gouzy J."/>
            <person name="Gamas P."/>
        </authorList>
    </citation>
    <scope>NUCLEOTIDE SEQUENCE [LARGE SCALE GENOMIC DNA]</scope>
    <source>
        <strain evidence="5">cv. Jemalong A17</strain>
    </source>
</reference>
<evidence type="ECO:0000313" key="1">
    <source>
        <dbReference type="EMBL" id="KEH15687.1"/>
    </source>
</evidence>
<evidence type="ECO:0000313" key="3">
    <source>
        <dbReference type="EnsemblPlants" id="KEH15687"/>
    </source>
</evidence>